<sequence>MADKNIQMKIKNGTNWDNLFPKTKASVTMMSGGNSVEDELSKKAKAADVYTKSEINSKLSGVVTDGNVYTKTEVDSQLATRAKIVVGATEDKTADFWFQEI</sequence>
<reference evidence="1" key="1">
    <citation type="submission" date="2017-06" db="EMBL/GenBank/DDBJ databases">
        <title>Novel phages from South African skin metaviromes.</title>
        <authorList>
            <person name="van Zyl L.J."/>
            <person name="Abrahams Y."/>
            <person name="Stander E.A."/>
            <person name="Kirby B.M."/>
            <person name="Clavaud C."/>
            <person name="Farcet C."/>
            <person name="Breton L."/>
            <person name="Trindade M.I."/>
        </authorList>
    </citation>
    <scope>NUCLEOTIDE SEQUENCE</scope>
</reference>
<proteinExistence type="predicted"/>
<organism evidence="1">
    <name type="scientific">uncultured Caudovirales phage</name>
    <dbReference type="NCBI Taxonomy" id="2100421"/>
    <lineage>
        <taxon>Viruses</taxon>
        <taxon>Duplodnaviria</taxon>
        <taxon>Heunggongvirae</taxon>
        <taxon>Uroviricota</taxon>
        <taxon>Caudoviricetes</taxon>
        <taxon>Peduoviridae</taxon>
        <taxon>Maltschvirus</taxon>
        <taxon>Maltschvirus maltsch</taxon>
    </lineage>
</organism>
<dbReference type="EMBL" id="MF417875">
    <property type="protein sequence ID" value="ASN68301.1"/>
    <property type="molecule type" value="Genomic_DNA"/>
</dbReference>
<name>A0A2H4J894_9CAUD</name>
<accession>A0A2H4J894</accession>
<evidence type="ECO:0000313" key="1">
    <source>
        <dbReference type="EMBL" id="ASN68301.1"/>
    </source>
</evidence>
<gene>
    <name evidence="1" type="ORF">10S11_39</name>
</gene>
<protein>
    <submittedName>
        <fullName evidence="1">Uncharacterized protein</fullName>
    </submittedName>
</protein>